<keyword evidence="1" id="KW-1133">Transmembrane helix</keyword>
<keyword evidence="1" id="KW-0472">Membrane</keyword>
<sequence>MPGIEVEKVKAVTVANVSLIEMVAVVDALVTEAIMVMVSTMTAAHETTVVVFVLVMMVEVELVVQVVAHVVVVVVVLVLVMMAEVVAAVAAILMVVIIVEWWPWLSGGGSRFDISGAGRMAVVVFEGANDARGDSSGGDFDGDRRKDGRNVGDIRCLMMVEVVVAVMVGGWSACRCSGKQVVDKK</sequence>
<evidence type="ECO:0000256" key="1">
    <source>
        <dbReference type="SAM" id="Phobius"/>
    </source>
</evidence>
<reference evidence="3" key="2">
    <citation type="submission" date="2017-02" db="UniProtKB">
        <authorList>
            <consortium name="WormBaseParasite"/>
        </authorList>
    </citation>
    <scope>IDENTIFICATION</scope>
</reference>
<keyword evidence="2" id="KW-1185">Reference proteome</keyword>
<evidence type="ECO:0000313" key="3">
    <source>
        <dbReference type="WBParaSite" id="ACAC_0000844301-mRNA-1"/>
    </source>
</evidence>
<organism evidence="2 3">
    <name type="scientific">Angiostrongylus cantonensis</name>
    <name type="common">Rat lungworm</name>
    <dbReference type="NCBI Taxonomy" id="6313"/>
    <lineage>
        <taxon>Eukaryota</taxon>
        <taxon>Metazoa</taxon>
        <taxon>Ecdysozoa</taxon>
        <taxon>Nematoda</taxon>
        <taxon>Chromadorea</taxon>
        <taxon>Rhabditida</taxon>
        <taxon>Rhabditina</taxon>
        <taxon>Rhabditomorpha</taxon>
        <taxon>Strongyloidea</taxon>
        <taxon>Metastrongylidae</taxon>
        <taxon>Angiostrongylus</taxon>
    </lineage>
</organism>
<dbReference type="Proteomes" id="UP000035642">
    <property type="component" value="Unassembled WGS sequence"/>
</dbReference>
<reference evidence="2" key="1">
    <citation type="submission" date="2012-09" db="EMBL/GenBank/DDBJ databases">
        <authorList>
            <person name="Martin A.A."/>
        </authorList>
    </citation>
    <scope>NUCLEOTIDE SEQUENCE</scope>
</reference>
<feature type="transmembrane region" description="Helical" evidence="1">
    <location>
        <begin position="86"/>
        <end position="105"/>
    </location>
</feature>
<accession>A0A0K0DCU2</accession>
<name>A0A0K0DCU2_ANGCA</name>
<keyword evidence="1" id="KW-0812">Transmembrane</keyword>
<protein>
    <submittedName>
        <fullName evidence="3">Uncharacterized protein</fullName>
    </submittedName>
</protein>
<dbReference type="AlphaFoldDB" id="A0A0K0DCU2"/>
<evidence type="ECO:0000313" key="2">
    <source>
        <dbReference type="Proteomes" id="UP000035642"/>
    </source>
</evidence>
<dbReference type="WBParaSite" id="ACAC_0000844301-mRNA-1">
    <property type="protein sequence ID" value="ACAC_0000844301-mRNA-1"/>
    <property type="gene ID" value="ACAC_0000844301"/>
</dbReference>
<proteinExistence type="predicted"/>
<feature type="transmembrane region" description="Helical" evidence="1">
    <location>
        <begin position="154"/>
        <end position="173"/>
    </location>
</feature>